<dbReference type="Proteomes" id="UP001359886">
    <property type="component" value="Unassembled WGS sequence"/>
</dbReference>
<reference evidence="1 2" key="1">
    <citation type="submission" date="2024-02" db="EMBL/GenBank/DDBJ databases">
        <title>A novel Wenzhouxiangellaceae bacterium, isolated from coastal sediments.</title>
        <authorList>
            <person name="Du Z.-J."/>
            <person name="Ye Y.-Q."/>
            <person name="Zhang X.-Y."/>
        </authorList>
    </citation>
    <scope>NUCLEOTIDE SEQUENCE [LARGE SCALE GENOMIC DNA]</scope>
    <source>
        <strain evidence="1 2">CH-27</strain>
    </source>
</reference>
<dbReference type="InterPro" id="IPR036182">
    <property type="entry name" value="PCuAC_sf"/>
</dbReference>
<dbReference type="Gene3D" id="2.60.40.1890">
    <property type="entry name" value="PCu(A)C copper chaperone"/>
    <property type="match status" value="1"/>
</dbReference>
<evidence type="ECO:0000313" key="2">
    <source>
        <dbReference type="Proteomes" id="UP001359886"/>
    </source>
</evidence>
<dbReference type="SUPFAM" id="SSF110087">
    <property type="entry name" value="DR1885-like metal-binding protein"/>
    <property type="match status" value="1"/>
</dbReference>
<name>A0AAW9RAA0_9GAMM</name>
<protein>
    <submittedName>
        <fullName evidence="1">Copper chaperone PCu(A)C</fullName>
    </submittedName>
</protein>
<gene>
    <name evidence="1" type="ORF">V3330_14685</name>
</gene>
<comment type="caution">
    <text evidence="1">The sequence shown here is derived from an EMBL/GenBank/DDBJ whole genome shotgun (WGS) entry which is preliminary data.</text>
</comment>
<proteinExistence type="predicted"/>
<dbReference type="Pfam" id="PF04314">
    <property type="entry name" value="PCuAC"/>
    <property type="match status" value="1"/>
</dbReference>
<keyword evidence="2" id="KW-1185">Reference proteome</keyword>
<dbReference type="InterPro" id="IPR007410">
    <property type="entry name" value="LpqE-like"/>
</dbReference>
<dbReference type="PANTHER" id="PTHR36302:SF1">
    <property type="entry name" value="COPPER CHAPERONE PCU(A)C"/>
    <property type="match status" value="1"/>
</dbReference>
<evidence type="ECO:0000313" key="1">
    <source>
        <dbReference type="EMBL" id="MEJ8568877.1"/>
    </source>
</evidence>
<sequence length="168" mass="17905">MFGFLFSPVRHRVGQSGVGQLRVGESRAGLLCVCALLAALAGCAPQSAPTLELSDAWVRAMPPGAGMTAAYGELTWTGREPLVISEWLSDAHADVSLHRTVRRDGVSRMEAVPQPAIDPGESLRLEPGGLHLMLMKSTRPLQAGDSVVLTVISDSGRSFQFDLPVEGR</sequence>
<dbReference type="InterPro" id="IPR058248">
    <property type="entry name" value="Lxx211020-like"/>
</dbReference>
<accession>A0AAW9RAA0</accession>
<dbReference type="AlphaFoldDB" id="A0AAW9RAA0"/>
<dbReference type="PANTHER" id="PTHR36302">
    <property type="entry name" value="BLR7088 PROTEIN"/>
    <property type="match status" value="1"/>
</dbReference>
<dbReference type="EMBL" id="JAZHOG010000010">
    <property type="protein sequence ID" value="MEJ8568877.1"/>
    <property type="molecule type" value="Genomic_DNA"/>
</dbReference>
<organism evidence="1 2">
    <name type="scientific">Elongatibacter sediminis</name>
    <dbReference type="NCBI Taxonomy" id="3119006"/>
    <lineage>
        <taxon>Bacteria</taxon>
        <taxon>Pseudomonadati</taxon>
        <taxon>Pseudomonadota</taxon>
        <taxon>Gammaproteobacteria</taxon>
        <taxon>Chromatiales</taxon>
        <taxon>Wenzhouxiangellaceae</taxon>
        <taxon>Elongatibacter</taxon>
    </lineage>
</organism>
<dbReference type="RefSeq" id="WP_354696199.1">
    <property type="nucleotide sequence ID" value="NZ_JAZHOG010000010.1"/>
</dbReference>